<dbReference type="PANTHER" id="PTHR36195:SF4">
    <property type="entry name" value="DOMAIN PROTEIN, PUTATIVE (AFU_ORTHOLOGUE AFUA_5G01990)-RELATED"/>
    <property type="match status" value="1"/>
</dbReference>
<evidence type="ECO:0000313" key="2">
    <source>
        <dbReference type="EMBL" id="EPS34985.1"/>
    </source>
</evidence>
<reference evidence="2" key="1">
    <citation type="journal article" date="2013" name="PLoS ONE">
        <title>Genomic and secretomic analyses reveal unique features of the lignocellulolytic enzyme system of Penicillium decumbens.</title>
        <authorList>
            <person name="Liu G."/>
            <person name="Zhang L."/>
            <person name="Wei X."/>
            <person name="Zou G."/>
            <person name="Qin Y."/>
            <person name="Ma L."/>
            <person name="Li J."/>
            <person name="Zheng H."/>
            <person name="Wang S."/>
            <person name="Wang C."/>
            <person name="Xun L."/>
            <person name="Zhao G.-P."/>
            <person name="Zhou Z."/>
            <person name="Qu Y."/>
        </authorList>
    </citation>
    <scope>NUCLEOTIDE SEQUENCE [LARGE SCALE GENOMIC DNA]</scope>
    <source>
        <strain evidence="2">114-2</strain>
    </source>
</reference>
<gene>
    <name evidence="2" type="ORF">PDE_09950</name>
</gene>
<dbReference type="Proteomes" id="UP000019376">
    <property type="component" value="Unassembled WGS sequence"/>
</dbReference>
<sequence>MHFAISIRIVVAASFAAGLVHAGKVGDAIVQNNCHNKVYLWSVGGSVGERQTLEPGDQYVEKLHYDDTSGGISIKITRTKNGLYDGSPQLNFQYALTDHLYYALSAVFGNPFSSDTLLVHPSVDTCNNICWVERDWTKAREQTETCSTNADITLVLCAESC</sequence>
<feature type="signal peptide" evidence="1">
    <location>
        <begin position="1"/>
        <end position="22"/>
    </location>
</feature>
<dbReference type="PhylomeDB" id="S7ZW73"/>
<feature type="chain" id="PRO_5004547373" description="BYS1 domain-containing protein" evidence="1">
    <location>
        <begin position="23"/>
        <end position="161"/>
    </location>
</feature>
<evidence type="ECO:0000256" key="1">
    <source>
        <dbReference type="SAM" id="SignalP"/>
    </source>
</evidence>
<dbReference type="HOGENOM" id="CLU_083650_1_1_1"/>
<evidence type="ECO:0000313" key="3">
    <source>
        <dbReference type="Proteomes" id="UP000019376"/>
    </source>
</evidence>
<dbReference type="EMBL" id="KB644415">
    <property type="protein sequence ID" value="EPS34985.1"/>
    <property type="molecule type" value="Genomic_DNA"/>
</dbReference>
<name>S7ZW73_PENO1</name>
<evidence type="ECO:0008006" key="4">
    <source>
        <dbReference type="Google" id="ProtNLM"/>
    </source>
</evidence>
<protein>
    <recommendedName>
        <fullName evidence="4">BYS1 domain-containing protein</fullName>
    </recommendedName>
</protein>
<dbReference type="OrthoDB" id="3682664at2759"/>
<accession>S7ZW73</accession>
<proteinExistence type="predicted"/>
<dbReference type="PANTHER" id="PTHR36195">
    <property type="entry name" value="DOMAIN PROTEIN, PUTATIVE (AFU_ORTHOLOGUE AFUA_5G01990)-RELATED-RELATED"/>
    <property type="match status" value="1"/>
</dbReference>
<dbReference type="InterPro" id="IPR006771">
    <property type="entry name" value="CetA-like"/>
</dbReference>
<organism evidence="2 3">
    <name type="scientific">Penicillium oxalicum (strain 114-2 / CGMCC 5302)</name>
    <name type="common">Penicillium decumbens</name>
    <dbReference type="NCBI Taxonomy" id="933388"/>
    <lineage>
        <taxon>Eukaryota</taxon>
        <taxon>Fungi</taxon>
        <taxon>Dikarya</taxon>
        <taxon>Ascomycota</taxon>
        <taxon>Pezizomycotina</taxon>
        <taxon>Eurotiomycetes</taxon>
        <taxon>Eurotiomycetidae</taxon>
        <taxon>Eurotiales</taxon>
        <taxon>Aspergillaceae</taxon>
        <taxon>Penicillium</taxon>
    </lineage>
</organism>
<dbReference type="AlphaFoldDB" id="S7ZW73"/>
<dbReference type="STRING" id="933388.S7ZW73"/>
<dbReference type="Pfam" id="PF04681">
    <property type="entry name" value="Bys1"/>
    <property type="match status" value="1"/>
</dbReference>
<keyword evidence="3" id="KW-1185">Reference proteome</keyword>
<dbReference type="eggNOG" id="ENOG502SP0S">
    <property type="taxonomic scope" value="Eukaryota"/>
</dbReference>
<keyword evidence="1" id="KW-0732">Signal</keyword>